<dbReference type="PROSITE" id="PS00010">
    <property type="entry name" value="ASX_HYDROXYL"/>
    <property type="match status" value="2"/>
</dbReference>
<evidence type="ECO:0008006" key="24">
    <source>
        <dbReference type="Google" id="ProtNLM"/>
    </source>
</evidence>
<dbReference type="CDD" id="cd00055">
    <property type="entry name" value="EGF_Lam"/>
    <property type="match status" value="1"/>
</dbReference>
<name>A0AAE1PBI2_9EUCA</name>
<evidence type="ECO:0000259" key="20">
    <source>
        <dbReference type="PROSITE" id="PS50026"/>
    </source>
</evidence>
<feature type="disulfide bond" evidence="14">
    <location>
        <begin position="1665"/>
        <end position="1674"/>
    </location>
</feature>
<comment type="caution">
    <text evidence="22">The sequence shown here is derived from an EMBL/GenBank/DDBJ whole genome shotgun (WGS) entry which is preliminary data.</text>
</comment>
<feature type="region of interest" description="Disordered" evidence="16">
    <location>
        <begin position="359"/>
        <end position="417"/>
    </location>
</feature>
<feature type="compositionally biased region" description="Basic and acidic residues" evidence="16">
    <location>
        <begin position="465"/>
        <end position="481"/>
    </location>
</feature>
<evidence type="ECO:0000256" key="5">
    <source>
        <dbReference type="ARBA" id="ARBA00022729"/>
    </source>
</evidence>
<dbReference type="PROSITE" id="PS01180">
    <property type="entry name" value="CUB"/>
    <property type="match status" value="1"/>
</dbReference>
<dbReference type="Pfam" id="PF01437">
    <property type="entry name" value="PSI"/>
    <property type="match status" value="1"/>
</dbReference>
<keyword evidence="2" id="KW-0880">Kelch repeat</keyword>
<dbReference type="CDD" id="cd00041">
    <property type="entry name" value="CUB"/>
    <property type="match status" value="1"/>
</dbReference>
<accession>A0AAE1PBI2</accession>
<dbReference type="FunFam" id="2.60.120.290:FF:000023">
    <property type="entry name" value="Multiple epidermal growth factor-like domains 8"/>
    <property type="match status" value="1"/>
</dbReference>
<dbReference type="PRINTS" id="PR00011">
    <property type="entry name" value="EGFLAMININ"/>
</dbReference>
<dbReference type="InterPro" id="IPR009030">
    <property type="entry name" value="Growth_fac_rcpt_cys_sf"/>
</dbReference>
<dbReference type="PROSITE" id="PS01187">
    <property type="entry name" value="EGF_CA"/>
    <property type="match status" value="1"/>
</dbReference>
<feature type="compositionally biased region" description="Polar residues" evidence="16">
    <location>
        <begin position="359"/>
        <end position="375"/>
    </location>
</feature>
<evidence type="ECO:0000256" key="1">
    <source>
        <dbReference type="ARBA" id="ARBA00004479"/>
    </source>
</evidence>
<feature type="signal peptide" evidence="18">
    <location>
        <begin position="1"/>
        <end position="16"/>
    </location>
</feature>
<comment type="subcellular location">
    <subcellularLocation>
        <location evidence="1">Membrane</location>
        <topology evidence="1">Single-pass type I membrane protein</topology>
    </subcellularLocation>
</comment>
<dbReference type="PROSITE" id="PS50026">
    <property type="entry name" value="EGF_3"/>
    <property type="match status" value="2"/>
</dbReference>
<evidence type="ECO:0000256" key="7">
    <source>
        <dbReference type="ARBA" id="ARBA00022837"/>
    </source>
</evidence>
<dbReference type="PROSITE" id="PS00022">
    <property type="entry name" value="EGF_1"/>
    <property type="match status" value="2"/>
</dbReference>
<keyword evidence="4 17" id="KW-0812">Transmembrane</keyword>
<evidence type="ECO:0000259" key="21">
    <source>
        <dbReference type="PROSITE" id="PS50027"/>
    </source>
</evidence>
<keyword evidence="3 14" id="KW-0245">EGF-like domain</keyword>
<dbReference type="InterPro" id="IPR049883">
    <property type="entry name" value="NOTCH1_EGF-like"/>
</dbReference>
<evidence type="ECO:0000259" key="19">
    <source>
        <dbReference type="PROSITE" id="PS01180"/>
    </source>
</evidence>
<dbReference type="InterPro" id="IPR056863">
    <property type="entry name" value="LMN_ATRN_NET-like_EGF"/>
</dbReference>
<evidence type="ECO:0000256" key="11">
    <source>
        <dbReference type="ARBA" id="ARBA00023180"/>
    </source>
</evidence>
<evidence type="ECO:0000256" key="8">
    <source>
        <dbReference type="ARBA" id="ARBA00022989"/>
    </source>
</evidence>
<evidence type="ECO:0000313" key="23">
    <source>
        <dbReference type="Proteomes" id="UP001292094"/>
    </source>
</evidence>
<feature type="domain" description="Laminin EGF-like" evidence="21">
    <location>
        <begin position="1410"/>
        <end position="1460"/>
    </location>
</feature>
<dbReference type="Pfam" id="PF00431">
    <property type="entry name" value="CUB"/>
    <property type="match status" value="1"/>
</dbReference>
<dbReference type="Pfam" id="PF24981">
    <property type="entry name" value="Beta-prop_ATRN-LZTR1"/>
    <property type="match status" value="2"/>
</dbReference>
<keyword evidence="23" id="KW-1185">Reference proteome</keyword>
<keyword evidence="6" id="KW-0677">Repeat</keyword>
<dbReference type="Pfam" id="PF07645">
    <property type="entry name" value="EGF_CA"/>
    <property type="match status" value="1"/>
</dbReference>
<feature type="disulfide bond" evidence="15">
    <location>
        <begin position="1444"/>
        <end position="1458"/>
    </location>
</feature>
<evidence type="ECO:0000256" key="18">
    <source>
        <dbReference type="SAM" id="SignalP"/>
    </source>
</evidence>
<dbReference type="Proteomes" id="UP001292094">
    <property type="component" value="Unassembled WGS sequence"/>
</dbReference>
<feature type="compositionally biased region" description="Low complexity" evidence="16">
    <location>
        <begin position="402"/>
        <end position="411"/>
    </location>
</feature>
<dbReference type="Gene3D" id="2.60.120.290">
    <property type="entry name" value="Spermadhesin, CUB domain"/>
    <property type="match status" value="2"/>
</dbReference>
<evidence type="ECO:0000256" key="3">
    <source>
        <dbReference type="ARBA" id="ARBA00022536"/>
    </source>
</evidence>
<evidence type="ECO:0000256" key="17">
    <source>
        <dbReference type="SAM" id="Phobius"/>
    </source>
</evidence>
<feature type="disulfide bond" evidence="15">
    <location>
        <begin position="1432"/>
        <end position="1441"/>
    </location>
</feature>
<keyword evidence="10 14" id="KW-1015">Disulfide bond</keyword>
<dbReference type="GO" id="GO:0048731">
    <property type="term" value="P:system development"/>
    <property type="evidence" value="ECO:0007669"/>
    <property type="project" value="UniProtKB-ARBA"/>
</dbReference>
<dbReference type="PROSITE" id="PS50027">
    <property type="entry name" value="EGF_LAM_2"/>
    <property type="match status" value="1"/>
</dbReference>
<keyword evidence="7" id="KW-0106">Calcium</keyword>
<dbReference type="InterPro" id="IPR000152">
    <property type="entry name" value="EGF-type_Asp/Asn_hydroxyl_site"/>
</dbReference>
<gene>
    <name evidence="22" type="ORF">Pmani_023809</name>
</gene>
<comment type="caution">
    <text evidence="14">Lacks conserved residue(s) required for the propagation of feature annotation.</text>
</comment>
<dbReference type="Pfam" id="PF00053">
    <property type="entry name" value="EGF_laminin"/>
    <property type="match status" value="2"/>
</dbReference>
<feature type="domain" description="EGF-like" evidence="20">
    <location>
        <begin position="1288"/>
        <end position="1329"/>
    </location>
</feature>
<dbReference type="Pfam" id="PF24973">
    <property type="entry name" value="EGF_LMN_ATRN"/>
    <property type="match status" value="2"/>
</dbReference>
<dbReference type="GO" id="GO:0048513">
    <property type="term" value="P:animal organ development"/>
    <property type="evidence" value="ECO:0007669"/>
    <property type="project" value="UniProtKB-ARBA"/>
</dbReference>
<evidence type="ECO:0000256" key="2">
    <source>
        <dbReference type="ARBA" id="ARBA00022441"/>
    </source>
</evidence>
<reference evidence="22" key="1">
    <citation type="submission" date="2023-11" db="EMBL/GenBank/DDBJ databases">
        <title>Genome assemblies of two species of porcelain crab, Petrolisthes cinctipes and Petrolisthes manimaculis (Anomura: Porcellanidae).</title>
        <authorList>
            <person name="Angst P."/>
        </authorList>
    </citation>
    <scope>NUCLEOTIDE SEQUENCE</scope>
    <source>
        <strain evidence="22">PB745_02</strain>
        <tissue evidence="22">Gill</tissue>
    </source>
</reference>
<dbReference type="SUPFAM" id="SSF49854">
    <property type="entry name" value="Spermadhesin, CUB domain"/>
    <property type="match status" value="1"/>
</dbReference>
<evidence type="ECO:0000256" key="6">
    <source>
        <dbReference type="ARBA" id="ARBA00022737"/>
    </source>
</evidence>
<dbReference type="InterPro" id="IPR002049">
    <property type="entry name" value="LE_dom"/>
</dbReference>
<dbReference type="FunFam" id="2.10.25.10:FF:000191">
    <property type="entry name" value="Multiple epidermal growth factor-like domains 8"/>
    <property type="match status" value="1"/>
</dbReference>
<dbReference type="PROSITE" id="PS01186">
    <property type="entry name" value="EGF_2"/>
    <property type="match status" value="4"/>
</dbReference>
<evidence type="ECO:0000256" key="9">
    <source>
        <dbReference type="ARBA" id="ARBA00023136"/>
    </source>
</evidence>
<dbReference type="InterPro" id="IPR018097">
    <property type="entry name" value="EGF_Ca-bd_CS"/>
</dbReference>
<evidence type="ECO:0000256" key="16">
    <source>
        <dbReference type="SAM" id="MobiDB-lite"/>
    </source>
</evidence>
<keyword evidence="11" id="KW-0325">Glycoprotein</keyword>
<evidence type="ECO:0000256" key="12">
    <source>
        <dbReference type="ARBA" id="ARBA00023292"/>
    </source>
</evidence>
<feature type="compositionally biased region" description="Basic residues" evidence="16">
    <location>
        <begin position="383"/>
        <end position="392"/>
    </location>
</feature>
<dbReference type="InterPro" id="IPR041161">
    <property type="entry name" value="EGF_Tenascin"/>
</dbReference>
<dbReference type="SMART" id="SM00179">
    <property type="entry name" value="EGF_CA"/>
    <property type="match status" value="2"/>
</dbReference>
<dbReference type="InterPro" id="IPR035914">
    <property type="entry name" value="Sperma_CUB_dom_sf"/>
</dbReference>
<sequence>MMLVRALLVLLVVVTAVVVGSGRWSGGGKACNRTRQVVTGSWGVITDGPQKYPEASHCQWLITAPNPGQYITLNVTEIETECSYDHLYVYDGQTFDSPLLGVFSGRTRPPQVTAGSGHMLVLLYSDTNYVLEGFVAEYSITDCPLNCSSRGECVNHQCECDTLYSGAGCEYERCPENCGMTQNHGSCSKPPSTHRDPDPPPYCQCDEGYYGDGCSLSKLDNEGGTWHWLWRGGPPFNARTSHSSVYLPHLDRLYIYGGYDLNRVMGDLFMFDFGTSVWVNMSDPGSQSQLSHRQHTQRTARLKVMTRHNATAPRHHNATITSFLRNVDFAVNNNNTVSLKRKSPTDATRVGDIFTHTMSSQHPLPIHTTRQTSWPDENEHHHSTNTRKKRMIRPSEELNQASSVHSLQSSSDPGPRFGHCMERYERHIVLFGGKTASGVVSNELWLYNTTVEEWHRIAPPPDNPKTPRRDPKDPPDHHSNTDGDPNTPPGLMYATLTLVNVSQLYLFGGSLSHGEFSSRMYRIDLMGERVWEKVVVRGGNELEARVVGHSTVYHASSHSLLVYGGIRVDIARFSKLSDHLLVFDVERQYWSRLHYPKHSTGRYPHVPLERAFHAALIAGDYMVIFGGYLHKHKEEERCYDNKLYLYHLGCHVWMSHQLTPAKLAGVYPKAQGVYGHSASIRGGNTLVVVGGFHGTVNGQVLAYVLPAALVPPAGRSINTDLACRTHVTMDVCVSNPECGWCPSDSSCYARSRGANCTNNLQTSHCPGVCPTLHSCQSCALHARLARGSGCAWCVQAGRCRQRVEGGDGGERCGTPEDNPLGQEGWWGKEGLELTTAEQCQHHDMRPGVTVVHHRHPVDRARPDHVAILNATAQDLRDTQEFRGARDLQAGGTALTRFLTFIHPLGRNRAERSVLIVFVEGPSVNVSLWLSEDETGQSLQLVARAVKSKSVQETALRPGGGPLFGSDERYLAKLEVSREVGGGGQTGMVRLVWGSPDHHTDVLPYHHLEPYNEGGGACAAHPTCLACLTDALCGWCGPARTCVPRLLRNSGCSSETGGGAHYFTLEPQHCPACHQHIYCQDCVESQECEWLPDEAYCARLNRFPGAVTNVSACPAPCHQRNTCATCLGDPGRCAWCQHTHECFLFSVYTSLYQYGSCRAWLDEDHTNITTAVTTTTTASATTATLPPSVASSKLASGGVSILSSECHVCESHRSCESCLEALTCGWCHSVFNPTIGVCTAGDFSNPHKADCQTLVEPLLHAALENVTIVGEREENPSTEILWAYATCPDVDECKLGLHNCHSNATCTNTHPGFNCTCNKGFRGNGRDTCKRTCYESCVHGYCSGHPKYKCECNLGWTGEACDSNCGCNNHSTCNEGVGLCDQCQDWTSGDYCHLCQPGSFGNATTEGCRVCDCNGHWDETAGQCDQDTGQCFCLHNTHGHNCHKCLPGFYGDPRNGGQCYRECHARNLMFGASSGHLGAQTTGLSAPTTCMWVLTPFLSLTPPFITTEDQGVETMGAYTAPVSSFHTEPGEYLIQLTVEESNVVCSEGVVYIYDGLPDFVSSDRHNKTRIVAALCDTQATYPITIEATSGFMTVYYQKGHPVQGFNASYQVIHCGNLGEKHVCQDNKPVCKERWRGVHCELPVCPNKCSETQDHGRCHADYGQCVCKEGFVGEDCSIIQEDHQVIVTQLLVPEKMGSHSNYLSRVLPRMGHSLVVDHHGSLWVFAGYSLSHGPLNDIQQFNTRNTTSIWQQVTVTVQLQRHQLPPARYFHAAAWHQREMYVYGGLNQTTFLSDFWRFNIEKWSWSKLETHNQLPALAGHTLTYRTNGDTQSLVLIGGASSNYGFLESVWEYDLKKRWWGKLQTSGAVPVGIYGHSTVYHEDTTTFYVYGGYSYKVYEVNHFADLYALDYTRKKWSVLPPDSQTNQNPASLPAPRTFHAAITTKDYMVILGGDIRDHRKIDQGLLVYSYKCNMWIPLNSRFITLAGHTITPRAGTAAAIAGNAIYLFGGYHGTLDGSLTQVDIPADLCTLNANQTQCRDVIGCANCVVYHDTGNNSSYCYSNTGEEPKECRMPTGSKNSVVGVRCDARLVDGHDCYQHDSCTACLAEWPAHPHSKQRCQWCHTFSQGRCIPRSGNCSKEDICKAQVRDGSSSGCHDVKESHKCNVGTCVASDCDKCHGLQACIWTRQVLRQSGLGHYNLEEKPSINNWNCVNTTIQQHLSYPVESSPPGQCPLRCHNHTTCTSCLNATGAEGGWHKCYWSPFLKECLAPSYVPLRCVGGTCGLVLTGGPDQCPQPCGHFTQCSQCLAQPQCGWCSLNTEIGGLGICAEGLLEGPRGDSCRDMNFSPLISNTTMVALHGLRQNARLYPKATREARPEVSWNYAACPPENECFNGHHTCDNRSQVCVDRVMGYDCVCAPGYNMTEEGHCIPVCSQGCVYGSCVQPDNCTCNFGYVGHNCSIKCQCNGHSNCAGPDQLDVCTECFNNTMGDQCQKCKPLYVVDPHNSGQCISCFEYCNHHSNVCIDPEFLPMANLSEVESVSELMRFLNISEGPRKDAVCLNCVNFTSGPHCDDCLPGYFRGCEDPFQPCRPCECNGHGTTCNTVWGTDCNCSNNTDTQCTGSKGRGGGGDKEEDKYCWQQQCAKCKDSYLGSPSNGHQCYRQMNVEKDYCLDPFTQNECTSTPTALGPATTVFFAVQPKFMNVDIRLVLDVTQGGTDVYFSSDEDTFVVSLNTTTGRQEVHIDHKFSQAMATTPIRLGAPLTRGYMGPVIDHGAFSRAAGRGEITTKNRTLYQLVEVQAEGLKTFATVSRSTDILIVRNVTNRLVITLPQHHHDLRSAKFYVAVFGIGLENEPDTLGSIFFRQDQPRIDLFVFFSVFFSCFFLFLAVCVVVWKIKQGVDLRRARRRHVVEMLHMAKRPCAATTLVLQNDDSETLDPLDLTPDPALWSPARRKRTTKKDRCGDGFNVGPLAVEPTDDGVAAVLTVMVQLPGGGIGTPAPPHAPTHRLALGSSLCLMSRIFPPATRPFHLRRRTSHMAT</sequence>
<dbReference type="SUPFAM" id="SSF57184">
    <property type="entry name" value="Growth factor receptor domain"/>
    <property type="match status" value="1"/>
</dbReference>
<dbReference type="Pfam" id="PF18720">
    <property type="entry name" value="EGF_Tenascin"/>
    <property type="match status" value="1"/>
</dbReference>
<evidence type="ECO:0000313" key="22">
    <source>
        <dbReference type="EMBL" id="KAK4304240.1"/>
    </source>
</evidence>
<feature type="domain" description="CUB" evidence="19">
    <location>
        <begin position="31"/>
        <end position="141"/>
    </location>
</feature>
<dbReference type="InterPro" id="IPR024731">
    <property type="entry name" value="NELL2-like_EGF"/>
</dbReference>
<dbReference type="PANTHER" id="PTHR46093:SF16">
    <property type="entry name" value="MULTIPLE EGF-LIKE-DOMAINS 8"/>
    <property type="match status" value="1"/>
</dbReference>
<dbReference type="FunFam" id="2.10.25.10:FF:000202">
    <property type="entry name" value="Multiple epidermal growth factor-like domains 8"/>
    <property type="match status" value="1"/>
</dbReference>
<feature type="chain" id="PRO_5042265655" description="Multiple epidermal growth factor-like domains protein 8" evidence="18">
    <location>
        <begin position="17"/>
        <end position="3033"/>
    </location>
</feature>
<dbReference type="GO" id="GO:0016020">
    <property type="term" value="C:membrane"/>
    <property type="evidence" value="ECO:0007669"/>
    <property type="project" value="UniProtKB-SubCell"/>
</dbReference>
<dbReference type="InterPro" id="IPR015915">
    <property type="entry name" value="Kelch-typ_b-propeller"/>
</dbReference>
<feature type="region of interest" description="Disordered" evidence="16">
    <location>
        <begin position="456"/>
        <end position="490"/>
    </location>
</feature>
<evidence type="ECO:0000256" key="4">
    <source>
        <dbReference type="ARBA" id="ARBA00022692"/>
    </source>
</evidence>
<dbReference type="SMART" id="SM00042">
    <property type="entry name" value="CUB"/>
    <property type="match status" value="1"/>
</dbReference>
<dbReference type="GO" id="GO:0005509">
    <property type="term" value="F:calcium ion binding"/>
    <property type="evidence" value="ECO:0007669"/>
    <property type="project" value="InterPro"/>
</dbReference>
<dbReference type="SUPFAM" id="SSF57196">
    <property type="entry name" value="EGF/Laminin"/>
    <property type="match status" value="4"/>
</dbReference>
<proteinExistence type="predicted"/>
<keyword evidence="8 17" id="KW-1133">Transmembrane helix</keyword>
<keyword evidence="5 18" id="KW-0732">Signal</keyword>
<dbReference type="SMART" id="SM00181">
    <property type="entry name" value="EGF"/>
    <property type="match status" value="10"/>
</dbReference>
<organism evidence="22 23">
    <name type="scientific">Petrolisthes manimaculis</name>
    <dbReference type="NCBI Taxonomy" id="1843537"/>
    <lineage>
        <taxon>Eukaryota</taxon>
        <taxon>Metazoa</taxon>
        <taxon>Ecdysozoa</taxon>
        <taxon>Arthropoda</taxon>
        <taxon>Crustacea</taxon>
        <taxon>Multicrustacea</taxon>
        <taxon>Malacostraca</taxon>
        <taxon>Eumalacostraca</taxon>
        <taxon>Eucarida</taxon>
        <taxon>Decapoda</taxon>
        <taxon>Pleocyemata</taxon>
        <taxon>Anomura</taxon>
        <taxon>Galatheoidea</taxon>
        <taxon>Porcellanidae</taxon>
        <taxon>Petrolisthes</taxon>
    </lineage>
</organism>
<dbReference type="PROSITE" id="PS01248">
    <property type="entry name" value="EGF_LAM_1"/>
    <property type="match status" value="2"/>
</dbReference>
<dbReference type="Gene3D" id="2.120.10.80">
    <property type="entry name" value="Kelch-type beta propeller"/>
    <property type="match status" value="5"/>
</dbReference>
<dbReference type="SMART" id="SM00423">
    <property type="entry name" value="PSI"/>
    <property type="match status" value="9"/>
</dbReference>
<evidence type="ECO:0000256" key="13">
    <source>
        <dbReference type="PROSITE-ProRule" id="PRU00059"/>
    </source>
</evidence>
<keyword evidence="9 17" id="KW-0472">Membrane</keyword>
<feature type="domain" description="EGF-like" evidence="20">
    <location>
        <begin position="1639"/>
        <end position="1675"/>
    </location>
</feature>
<evidence type="ECO:0000256" key="10">
    <source>
        <dbReference type="ARBA" id="ARBA00023157"/>
    </source>
</evidence>
<keyword evidence="12 15" id="KW-0424">Laminin EGF-like domain</keyword>
<dbReference type="SMART" id="SM00180">
    <property type="entry name" value="EGF_Lam"/>
    <property type="match status" value="4"/>
</dbReference>
<dbReference type="InterPro" id="IPR000742">
    <property type="entry name" value="EGF"/>
</dbReference>
<dbReference type="InterPro" id="IPR016201">
    <property type="entry name" value="PSI"/>
</dbReference>
<dbReference type="CDD" id="cd00054">
    <property type="entry name" value="EGF_CA"/>
    <property type="match status" value="1"/>
</dbReference>
<dbReference type="EMBL" id="JAWZYT010002462">
    <property type="protein sequence ID" value="KAK4304240.1"/>
    <property type="molecule type" value="Genomic_DNA"/>
</dbReference>
<dbReference type="SUPFAM" id="SSF117281">
    <property type="entry name" value="Kelch motif"/>
    <property type="match status" value="2"/>
</dbReference>
<dbReference type="InterPro" id="IPR056737">
    <property type="entry name" value="Beta-prop_ATRN-MKLN-like"/>
</dbReference>
<dbReference type="InterPro" id="IPR002165">
    <property type="entry name" value="Plexin_repeat"/>
</dbReference>
<dbReference type="Gene3D" id="2.10.25.10">
    <property type="entry name" value="Laminin"/>
    <property type="match status" value="7"/>
</dbReference>
<protein>
    <recommendedName>
        <fullName evidence="24">Multiple epidermal growth factor-like domains protein 8</fullName>
    </recommendedName>
</protein>
<evidence type="ECO:0000256" key="14">
    <source>
        <dbReference type="PROSITE-ProRule" id="PRU00076"/>
    </source>
</evidence>
<feature type="disulfide bond" evidence="13">
    <location>
        <begin position="31"/>
        <end position="58"/>
    </location>
</feature>
<dbReference type="InterPro" id="IPR000859">
    <property type="entry name" value="CUB_dom"/>
</dbReference>
<feature type="transmembrane region" description="Helical" evidence="17">
    <location>
        <begin position="2866"/>
        <end position="2888"/>
    </location>
</feature>
<dbReference type="Pfam" id="PF12947">
    <property type="entry name" value="EGF_3"/>
    <property type="match status" value="1"/>
</dbReference>
<dbReference type="PANTHER" id="PTHR46093">
    <property type="entry name" value="ACYL-COA-BINDING DOMAIN-CONTAINING PROTEIN 5"/>
    <property type="match status" value="1"/>
</dbReference>
<evidence type="ECO:0000256" key="15">
    <source>
        <dbReference type="PROSITE-ProRule" id="PRU00460"/>
    </source>
</evidence>
<dbReference type="InterPro" id="IPR001881">
    <property type="entry name" value="EGF-like_Ca-bd_dom"/>
</dbReference>